<evidence type="ECO:0000256" key="4">
    <source>
        <dbReference type="ARBA" id="ARBA00022723"/>
    </source>
</evidence>
<evidence type="ECO:0000256" key="1">
    <source>
        <dbReference type="ARBA" id="ARBA00001971"/>
    </source>
</evidence>
<keyword evidence="6 8" id="KW-0503">Monooxygenase</keyword>
<organism evidence="9 10">
    <name type="scientific">Cordyceps militaris</name>
    <name type="common">Caterpillar fungus</name>
    <name type="synonym">Clavaria militaris</name>
    <dbReference type="NCBI Taxonomy" id="73501"/>
    <lineage>
        <taxon>Eukaryota</taxon>
        <taxon>Fungi</taxon>
        <taxon>Dikarya</taxon>
        <taxon>Ascomycota</taxon>
        <taxon>Pezizomycotina</taxon>
        <taxon>Sordariomycetes</taxon>
        <taxon>Hypocreomycetidae</taxon>
        <taxon>Hypocreales</taxon>
        <taxon>Cordycipitaceae</taxon>
        <taxon>Cordyceps</taxon>
    </lineage>
</organism>
<evidence type="ECO:0000313" key="10">
    <source>
        <dbReference type="Proteomes" id="UP000323067"/>
    </source>
</evidence>
<gene>
    <name evidence="9" type="ORF">A9K55_005718</name>
</gene>
<dbReference type="VEuPathDB" id="FungiDB:CCM_03254"/>
<dbReference type="Pfam" id="PF00067">
    <property type="entry name" value="p450"/>
    <property type="match status" value="1"/>
</dbReference>
<dbReference type="GO" id="GO:0005506">
    <property type="term" value="F:iron ion binding"/>
    <property type="evidence" value="ECO:0007669"/>
    <property type="project" value="InterPro"/>
</dbReference>
<dbReference type="InterPro" id="IPR050121">
    <property type="entry name" value="Cytochrome_P450_monoxygenase"/>
</dbReference>
<evidence type="ECO:0000256" key="3">
    <source>
        <dbReference type="ARBA" id="ARBA00022617"/>
    </source>
</evidence>
<dbReference type="GO" id="GO:0004497">
    <property type="term" value="F:monooxygenase activity"/>
    <property type="evidence" value="ECO:0007669"/>
    <property type="project" value="UniProtKB-KW"/>
</dbReference>
<dbReference type="PRINTS" id="PR00385">
    <property type="entry name" value="P450"/>
</dbReference>
<keyword evidence="4 7" id="KW-0479">Metal-binding</keyword>
<sequence>MEPPYRPSSYSLSILLLLLSALLLAGRVVYALFLSPYAHIPGPRLCKVTRLWVDLHDVFLRRNQQIYQWHGQYGAVVLVAPGEVSVSSAASTRLIYRAGTRHPKSAFFNNFTLYGERTVFTALGCMEHRAARKTTFAFYQPATVYGDAVMGPLRRRARRFVDELGGSAHATVGADMLRLANVYAFDNIAALVYGPRHTSRSLASAREKQTILEDWAECEVWNNLRYAWPLAHRLLKFAVTRLVNPRFLHAEERLSAWNMERLDAAVQGIDEAATTGEPPSLVGRLVGDHKTTGGADAPPRRTLLAAECLDNIHAAQTTVSLALTYAVWLLAVHRSWQREVRAELQRLPLEDDGLPSLDAVRNAPVLEACLRESLRTKPLSSGRAERIVPESHLYDHVMIPAGTIISTSTMALQHNPAVFQNPHIYDPGRWLRADEDELRAMENCYIPFGYGARVCLGKAFALAEIKVLLACLLLHFDMYENEQSGTNASTMSQLGTENALPRGLRCDVLFRRLQKA</sequence>
<dbReference type="SUPFAM" id="SSF48264">
    <property type="entry name" value="Cytochrome P450"/>
    <property type="match status" value="1"/>
</dbReference>
<comment type="similarity">
    <text evidence="2 8">Belongs to the cytochrome P450 family.</text>
</comment>
<dbReference type="GO" id="GO:0016705">
    <property type="term" value="F:oxidoreductase activity, acting on paired donors, with incorporation or reduction of molecular oxygen"/>
    <property type="evidence" value="ECO:0007669"/>
    <property type="project" value="InterPro"/>
</dbReference>
<feature type="binding site" description="axial binding residue" evidence="7">
    <location>
        <position position="455"/>
    </location>
    <ligand>
        <name>heme</name>
        <dbReference type="ChEBI" id="CHEBI:30413"/>
    </ligand>
    <ligandPart>
        <name>Fe</name>
        <dbReference type="ChEBI" id="CHEBI:18248"/>
    </ligandPart>
</feature>
<dbReference type="Gene3D" id="1.10.630.10">
    <property type="entry name" value="Cytochrome P450"/>
    <property type="match status" value="1"/>
</dbReference>
<name>A0A2H4S9Z1_CORMI</name>
<keyword evidence="5 7" id="KW-0408">Iron</keyword>
<evidence type="ECO:0000313" key="9">
    <source>
        <dbReference type="EMBL" id="ATY59929.1"/>
    </source>
</evidence>
<dbReference type="EMBL" id="CP023323">
    <property type="protein sequence ID" value="ATY59929.1"/>
    <property type="molecule type" value="Genomic_DNA"/>
</dbReference>
<evidence type="ECO:0000256" key="6">
    <source>
        <dbReference type="ARBA" id="ARBA00023033"/>
    </source>
</evidence>
<proteinExistence type="inferred from homology"/>
<dbReference type="PRINTS" id="PR00465">
    <property type="entry name" value="EP450IV"/>
</dbReference>
<dbReference type="PROSITE" id="PS00086">
    <property type="entry name" value="CYTOCHROME_P450"/>
    <property type="match status" value="1"/>
</dbReference>
<dbReference type="InterPro" id="IPR036396">
    <property type="entry name" value="Cyt_P450_sf"/>
</dbReference>
<dbReference type="VEuPathDB" id="FungiDB:A9K55_005718"/>
<dbReference type="PANTHER" id="PTHR24305">
    <property type="entry name" value="CYTOCHROME P450"/>
    <property type="match status" value="1"/>
</dbReference>
<dbReference type="OrthoDB" id="1470350at2759"/>
<evidence type="ECO:0000256" key="7">
    <source>
        <dbReference type="PIRSR" id="PIRSR602403-1"/>
    </source>
</evidence>
<protein>
    <submittedName>
        <fullName evidence="9">Benzoate 4-monooxygenase cytochrome P450</fullName>
    </submittedName>
</protein>
<keyword evidence="3 7" id="KW-0349">Heme</keyword>
<dbReference type="AlphaFoldDB" id="A0A2H4S9Z1"/>
<evidence type="ECO:0000256" key="2">
    <source>
        <dbReference type="ARBA" id="ARBA00010617"/>
    </source>
</evidence>
<dbReference type="InterPro" id="IPR017972">
    <property type="entry name" value="Cyt_P450_CS"/>
</dbReference>
<dbReference type="PANTHER" id="PTHR24305:SF166">
    <property type="entry name" value="CYTOCHROME P450 12A4, MITOCHONDRIAL-RELATED"/>
    <property type="match status" value="1"/>
</dbReference>
<dbReference type="InterPro" id="IPR001128">
    <property type="entry name" value="Cyt_P450"/>
</dbReference>
<evidence type="ECO:0000256" key="8">
    <source>
        <dbReference type="RuleBase" id="RU000461"/>
    </source>
</evidence>
<accession>A0A2H4S9Z1</accession>
<dbReference type="Proteomes" id="UP000323067">
    <property type="component" value="Chromosome vi"/>
</dbReference>
<dbReference type="InterPro" id="IPR002403">
    <property type="entry name" value="Cyt_P450_E_grp-IV"/>
</dbReference>
<evidence type="ECO:0000256" key="5">
    <source>
        <dbReference type="ARBA" id="ARBA00023004"/>
    </source>
</evidence>
<keyword evidence="8" id="KW-0560">Oxidoreductase</keyword>
<reference evidence="9 10" key="1">
    <citation type="journal article" date="2017" name="BMC Genomics">
        <title>Chromosome level assembly and secondary metabolite potential of the parasitic fungus Cordyceps militaris.</title>
        <authorList>
            <person name="Kramer G.J."/>
            <person name="Nodwell J.R."/>
        </authorList>
    </citation>
    <scope>NUCLEOTIDE SEQUENCE [LARGE SCALE GENOMIC DNA]</scope>
    <source>
        <strain evidence="9 10">ATCC 34164</strain>
    </source>
</reference>
<comment type="cofactor">
    <cofactor evidence="1 7">
        <name>heme</name>
        <dbReference type="ChEBI" id="CHEBI:30413"/>
    </cofactor>
</comment>
<dbReference type="GO" id="GO:0020037">
    <property type="term" value="F:heme binding"/>
    <property type="evidence" value="ECO:0007669"/>
    <property type="project" value="InterPro"/>
</dbReference>